<evidence type="ECO:0000313" key="2">
    <source>
        <dbReference type="EMBL" id="VFU52993.1"/>
    </source>
</evidence>
<evidence type="ECO:0000256" key="1">
    <source>
        <dbReference type="SAM" id="Phobius"/>
    </source>
</evidence>
<gene>
    <name evidence="2" type="ORF">SVIM_LOCUS367034</name>
</gene>
<protein>
    <submittedName>
        <fullName evidence="2">Uncharacterized protein</fullName>
    </submittedName>
</protein>
<keyword evidence="1" id="KW-1133">Transmembrane helix</keyword>
<reference evidence="2" key="1">
    <citation type="submission" date="2019-03" db="EMBL/GenBank/DDBJ databases">
        <authorList>
            <person name="Mank J."/>
            <person name="Almeida P."/>
        </authorList>
    </citation>
    <scope>NUCLEOTIDE SEQUENCE</scope>
    <source>
        <strain evidence="2">78183</strain>
    </source>
</reference>
<sequence length="117" mass="12284">MSLSHKKNCTTFLTSSLSLRTSIKERYLNLTSISAHSLSVIPHSFLMSSDMETTPPFAPDSAAGNSSAGAKEVGGVAGVILVIILAIIYVILRRGRCSLNCEVGVKEAASRSGAEEG</sequence>
<organism evidence="2">
    <name type="scientific">Salix viminalis</name>
    <name type="common">Common osier</name>
    <name type="synonym">Basket willow</name>
    <dbReference type="NCBI Taxonomy" id="40686"/>
    <lineage>
        <taxon>Eukaryota</taxon>
        <taxon>Viridiplantae</taxon>
        <taxon>Streptophyta</taxon>
        <taxon>Embryophyta</taxon>
        <taxon>Tracheophyta</taxon>
        <taxon>Spermatophyta</taxon>
        <taxon>Magnoliopsida</taxon>
        <taxon>eudicotyledons</taxon>
        <taxon>Gunneridae</taxon>
        <taxon>Pentapetalae</taxon>
        <taxon>rosids</taxon>
        <taxon>fabids</taxon>
        <taxon>Malpighiales</taxon>
        <taxon>Salicaceae</taxon>
        <taxon>Saliceae</taxon>
        <taxon>Salix</taxon>
    </lineage>
</organism>
<accession>A0A6N2MFH9</accession>
<dbReference type="EMBL" id="CAADRP010001817">
    <property type="protein sequence ID" value="VFU52993.1"/>
    <property type="molecule type" value="Genomic_DNA"/>
</dbReference>
<keyword evidence="1" id="KW-0472">Membrane</keyword>
<keyword evidence="1" id="KW-0812">Transmembrane</keyword>
<dbReference type="AlphaFoldDB" id="A0A6N2MFH9"/>
<proteinExistence type="predicted"/>
<feature type="transmembrane region" description="Helical" evidence="1">
    <location>
        <begin position="73"/>
        <end position="92"/>
    </location>
</feature>
<name>A0A6N2MFH9_SALVM</name>